<gene>
    <name evidence="8" type="ORF">TrCOL_g8683</name>
</gene>
<evidence type="ECO:0000256" key="6">
    <source>
        <dbReference type="RuleBase" id="RU368066"/>
    </source>
</evidence>
<protein>
    <recommendedName>
        <fullName evidence="6">Choline transporter-like protein</fullName>
    </recommendedName>
</protein>
<dbReference type="Pfam" id="PF04515">
    <property type="entry name" value="Choline_transpo"/>
    <property type="match status" value="1"/>
</dbReference>
<evidence type="ECO:0000256" key="7">
    <source>
        <dbReference type="SAM" id="MobiDB-lite"/>
    </source>
</evidence>
<evidence type="ECO:0000256" key="1">
    <source>
        <dbReference type="ARBA" id="ARBA00004141"/>
    </source>
</evidence>
<dbReference type="GO" id="GO:0005886">
    <property type="term" value="C:plasma membrane"/>
    <property type="evidence" value="ECO:0007669"/>
    <property type="project" value="UniProtKB-SubCell"/>
</dbReference>
<dbReference type="AlphaFoldDB" id="A0A9W7GIS9"/>
<evidence type="ECO:0000256" key="2">
    <source>
        <dbReference type="ARBA" id="ARBA00007168"/>
    </source>
</evidence>
<keyword evidence="9" id="KW-1185">Reference proteome</keyword>
<feature type="transmembrane region" description="Helical" evidence="6">
    <location>
        <begin position="393"/>
        <end position="426"/>
    </location>
</feature>
<comment type="subcellular location">
    <subcellularLocation>
        <location evidence="6">Cell membrane</location>
        <topology evidence="6">Multi-pass membrane protein</topology>
    </subcellularLocation>
    <subcellularLocation>
        <location evidence="1">Membrane</location>
        <topology evidence="1">Multi-pass membrane protein</topology>
    </subcellularLocation>
</comment>
<keyword evidence="3 6" id="KW-0812">Transmembrane</keyword>
<feature type="region of interest" description="Disordered" evidence="7">
    <location>
        <begin position="458"/>
        <end position="509"/>
    </location>
</feature>
<dbReference type="OrthoDB" id="199120at2759"/>
<feature type="compositionally biased region" description="Low complexity" evidence="7">
    <location>
        <begin position="485"/>
        <end position="496"/>
    </location>
</feature>
<comment type="function">
    <text evidence="6">Choline transporter.</text>
</comment>
<feature type="transmembrane region" description="Helical" evidence="6">
    <location>
        <begin position="672"/>
        <end position="692"/>
    </location>
</feature>
<dbReference type="EMBL" id="BRYA01001489">
    <property type="protein sequence ID" value="GMI44655.1"/>
    <property type="molecule type" value="Genomic_DNA"/>
</dbReference>
<comment type="similarity">
    <text evidence="2 6">Belongs to the CTL (choline transporter-like) family.</text>
</comment>
<feature type="compositionally biased region" description="Low complexity" evidence="7">
    <location>
        <begin position="104"/>
        <end position="118"/>
    </location>
</feature>
<name>A0A9W7GIS9_9STRA</name>
<dbReference type="PANTHER" id="PTHR12385:SF4">
    <property type="entry name" value="PROTEIN PNS1"/>
    <property type="match status" value="1"/>
</dbReference>
<feature type="transmembrane region" description="Helical" evidence="6">
    <location>
        <begin position="357"/>
        <end position="381"/>
    </location>
</feature>
<accession>A0A9W7GIS9</accession>
<feature type="region of interest" description="Disordered" evidence="7">
    <location>
        <begin position="75"/>
        <end position="137"/>
    </location>
</feature>
<dbReference type="Proteomes" id="UP001165065">
    <property type="component" value="Unassembled WGS sequence"/>
</dbReference>
<proteinExistence type="inferred from homology"/>
<feature type="transmembrane region" description="Helical" evidence="6">
    <location>
        <begin position="185"/>
        <end position="206"/>
    </location>
</feature>
<feature type="transmembrane region" description="Helical" evidence="6">
    <location>
        <begin position="644"/>
        <end position="666"/>
    </location>
</feature>
<dbReference type="GO" id="GO:0022857">
    <property type="term" value="F:transmembrane transporter activity"/>
    <property type="evidence" value="ECO:0007669"/>
    <property type="project" value="UniProtKB-UniRule"/>
</dbReference>
<feature type="compositionally biased region" description="Acidic residues" evidence="7">
    <location>
        <begin position="463"/>
        <end position="477"/>
    </location>
</feature>
<keyword evidence="5 6" id="KW-0472">Membrane</keyword>
<evidence type="ECO:0000256" key="5">
    <source>
        <dbReference type="ARBA" id="ARBA00023136"/>
    </source>
</evidence>
<reference evidence="9" key="1">
    <citation type="journal article" date="2023" name="Commun. Biol.">
        <title>Genome analysis of Parmales, the sister group of diatoms, reveals the evolutionary specialization of diatoms from phago-mixotrophs to photoautotrophs.</title>
        <authorList>
            <person name="Ban H."/>
            <person name="Sato S."/>
            <person name="Yoshikawa S."/>
            <person name="Yamada K."/>
            <person name="Nakamura Y."/>
            <person name="Ichinomiya M."/>
            <person name="Sato N."/>
            <person name="Blanc-Mathieu R."/>
            <person name="Endo H."/>
            <person name="Kuwata A."/>
            <person name="Ogata H."/>
        </authorList>
    </citation>
    <scope>NUCLEOTIDE SEQUENCE [LARGE SCALE GENOMIC DNA]</scope>
</reference>
<feature type="compositionally biased region" description="Polar residues" evidence="7">
    <location>
        <begin position="119"/>
        <end position="132"/>
    </location>
</feature>
<sequence>MYFLLLSSRSVPSLSAAKMDDESSTEDIFFADAVIRDGNRVSLDSKNDDSDVNRIMASVHNDAMSGVLDDYHDDQGGSIFDDEDDGEDNNNNYNDFMDRTPVRLTSSDSSKLKSTSSLANKPSPLSIQSPQFSKKRRTAAARAPKDPWWSLSFILMVPFFLFFVPSYSSPNFHDNNLLGGAPLPHILSVAPTFTLFLTTLGIGPMLSRVLYGLSDSESDLNPSTLVTGLASPSLISKFVLFGLVIVSLLLTPVWGVFVVSPVVFWWLIVKFLKKVQKMVCPPNPNQTSSLADYEVDPASSYLESTQIPSEDDSESNVSFVSALFEMCLSILSRPMRQRSTPRGSSPRSSPAASCIQSLGTLTYIALGMNFVVVGFSLHLGLYPLLQFSEKVPWLPLLAFLGAGFWTTAVIRRIVGLVASCIVYAWFERQGILVGKLAQSSPAASDDGYSNFRVVNRTGYSQVGDDDDDDDGDGDGDDVGYGNNGDGTPTDGNGPNSLAPPSPSSSPSNLPTVQSFVVQALTVSFGSVVKCAMLGGMAQFCWGIVRYLDSVENLRQRRKRGGGYVGGFNSMNIGETSTTTNSSTLKICTILKAFVRSYNDFGLAHCAAYCKSYRRAALDVYDLIEESRVDTILAGDRTTSTCSSCCITIAGSVTMAFGGIVILTGAGEASDHQIAAMLLINFAVCYMTLFSILEGLRAGVKSIYICFAEHPAAISQKFPIIFHRFSRKIEENSL</sequence>
<dbReference type="PANTHER" id="PTHR12385">
    <property type="entry name" value="CHOLINE TRANSPORTER-LIKE (SLC FAMILY 44)"/>
    <property type="match status" value="1"/>
</dbReference>
<feature type="transmembrane region" description="Helical" evidence="6">
    <location>
        <begin position="238"/>
        <end position="268"/>
    </location>
</feature>
<organism evidence="8 9">
    <name type="scientific">Triparma columacea</name>
    <dbReference type="NCBI Taxonomy" id="722753"/>
    <lineage>
        <taxon>Eukaryota</taxon>
        <taxon>Sar</taxon>
        <taxon>Stramenopiles</taxon>
        <taxon>Ochrophyta</taxon>
        <taxon>Bolidophyceae</taxon>
        <taxon>Parmales</taxon>
        <taxon>Triparmaceae</taxon>
        <taxon>Triparma</taxon>
    </lineage>
</organism>
<evidence type="ECO:0000313" key="9">
    <source>
        <dbReference type="Proteomes" id="UP001165065"/>
    </source>
</evidence>
<evidence type="ECO:0000256" key="4">
    <source>
        <dbReference type="ARBA" id="ARBA00022989"/>
    </source>
</evidence>
<evidence type="ECO:0000313" key="8">
    <source>
        <dbReference type="EMBL" id="GMI44655.1"/>
    </source>
</evidence>
<keyword evidence="4 6" id="KW-1133">Transmembrane helix</keyword>
<dbReference type="InterPro" id="IPR007603">
    <property type="entry name" value="Choline_transptr-like"/>
</dbReference>
<feature type="transmembrane region" description="Helical" evidence="6">
    <location>
        <begin position="147"/>
        <end position="165"/>
    </location>
</feature>
<comment type="caution">
    <text evidence="8">The sequence shown here is derived from an EMBL/GenBank/DDBJ whole genome shotgun (WGS) entry which is preliminary data.</text>
</comment>
<evidence type="ECO:0000256" key="3">
    <source>
        <dbReference type="ARBA" id="ARBA00022692"/>
    </source>
</evidence>